<evidence type="ECO:0000313" key="3">
    <source>
        <dbReference type="EMBL" id="STW72377.1"/>
    </source>
</evidence>
<feature type="domain" description="HTH arsR-type" evidence="1">
    <location>
        <begin position="131"/>
        <end position="226"/>
    </location>
</feature>
<dbReference type="SUPFAM" id="SSF54909">
    <property type="entry name" value="Dimeric alpha+beta barrel"/>
    <property type="match status" value="1"/>
</dbReference>
<dbReference type="Pfam" id="PF01022">
    <property type="entry name" value="HTH_5"/>
    <property type="match status" value="1"/>
</dbReference>
<dbReference type="GO" id="GO:0032791">
    <property type="term" value="F:lead ion binding"/>
    <property type="evidence" value="ECO:0007669"/>
    <property type="project" value="TreeGrafter"/>
</dbReference>
<dbReference type="PANTHER" id="PTHR39168">
    <property type="entry name" value="TRANSCRIPTIONAL REGULATOR-RELATED"/>
    <property type="match status" value="1"/>
</dbReference>
<dbReference type="PROSITE" id="PS51725">
    <property type="entry name" value="ABM"/>
    <property type="match status" value="1"/>
</dbReference>
<dbReference type="Gene3D" id="3.30.70.100">
    <property type="match status" value="1"/>
</dbReference>
<dbReference type="GO" id="GO:0046686">
    <property type="term" value="P:response to cadmium ion"/>
    <property type="evidence" value="ECO:0007669"/>
    <property type="project" value="TreeGrafter"/>
</dbReference>
<evidence type="ECO:0000259" key="2">
    <source>
        <dbReference type="PROSITE" id="PS51725"/>
    </source>
</evidence>
<dbReference type="PRINTS" id="PR00778">
    <property type="entry name" value="HTHARSR"/>
</dbReference>
<reference evidence="3 4" key="1">
    <citation type="submission" date="2018-06" db="EMBL/GenBank/DDBJ databases">
        <authorList>
            <consortium name="Pathogen Informatics"/>
            <person name="Doyle S."/>
        </authorList>
    </citation>
    <scope>NUCLEOTIDE SEQUENCE [LARGE SCALE GENOMIC DNA]</scope>
    <source>
        <strain evidence="3 4">NCTC11685</strain>
    </source>
</reference>
<dbReference type="PANTHER" id="PTHR39168:SF1">
    <property type="entry name" value="TRANSCRIPTIONAL REGULATORY PROTEIN"/>
    <property type="match status" value="1"/>
</dbReference>
<accession>A0A7H4PIF0</accession>
<dbReference type="EMBL" id="UGMS01000002">
    <property type="protein sequence ID" value="STW72377.1"/>
    <property type="molecule type" value="Genomic_DNA"/>
</dbReference>
<dbReference type="PROSITE" id="PS50987">
    <property type="entry name" value="HTH_ARSR_2"/>
    <property type="match status" value="1"/>
</dbReference>
<protein>
    <submittedName>
        <fullName evidence="3">Transcriptional regulator</fullName>
    </submittedName>
</protein>
<organism evidence="3 4">
    <name type="scientific">Klebsiella michiganensis</name>
    <dbReference type="NCBI Taxonomy" id="1134687"/>
    <lineage>
        <taxon>Bacteria</taxon>
        <taxon>Pseudomonadati</taxon>
        <taxon>Pseudomonadota</taxon>
        <taxon>Gammaproteobacteria</taxon>
        <taxon>Enterobacterales</taxon>
        <taxon>Enterobacteriaceae</taxon>
        <taxon>Klebsiella/Raoultella group</taxon>
        <taxon>Klebsiella</taxon>
    </lineage>
</organism>
<dbReference type="InterPro" id="IPR036390">
    <property type="entry name" value="WH_DNA-bd_sf"/>
</dbReference>
<dbReference type="Proteomes" id="UP000254863">
    <property type="component" value="Unassembled WGS sequence"/>
</dbReference>
<dbReference type="GO" id="GO:0010288">
    <property type="term" value="P:response to lead ion"/>
    <property type="evidence" value="ECO:0007669"/>
    <property type="project" value="TreeGrafter"/>
</dbReference>
<dbReference type="GO" id="GO:0097063">
    <property type="term" value="F:cadmium ion sensor activity"/>
    <property type="evidence" value="ECO:0007669"/>
    <property type="project" value="TreeGrafter"/>
</dbReference>
<dbReference type="CDD" id="cd00090">
    <property type="entry name" value="HTH_ARSR"/>
    <property type="match status" value="1"/>
</dbReference>
<evidence type="ECO:0000259" key="1">
    <source>
        <dbReference type="PROSITE" id="PS50987"/>
    </source>
</evidence>
<dbReference type="InterPro" id="IPR001845">
    <property type="entry name" value="HTH_ArsR_DNA-bd_dom"/>
</dbReference>
<dbReference type="InterPro" id="IPR007138">
    <property type="entry name" value="ABM_dom"/>
</dbReference>
<dbReference type="InterPro" id="IPR011008">
    <property type="entry name" value="Dimeric_a/b-barrel"/>
</dbReference>
<dbReference type="AlphaFoldDB" id="A0A7H4PIF0"/>
<gene>
    <name evidence="3" type="ORF">NCTC11685_05464</name>
</gene>
<dbReference type="InterPro" id="IPR052543">
    <property type="entry name" value="HTH_Metal-responsive_Reg"/>
</dbReference>
<sequence>MIAVLFEAEVTPASQERYLALAAELKPLLNNIDGFIAIERFQSLTTPGKILSLSWWRDEEAVQAWKRNLCHQAAQKEGRERAFSPVITFGWLRCCAEIPCLTCHPRYSGCCFVVRENKRGPMLKPVELIEDDESLAEAMAAVASAMADASRLKILCALMDGRAWTATELSAVADISPSTASAHLSRLVNSGLLICLAQGRHRYYRLAGSDVAGLLENMMTMAGKRAVALATSTPVNLRLARTCYDHLAGEVAVSLYDFLQREAWITPDGTALTPAGEAHFARLGVVVKRGSRRKASCGCLDWSERRFHLGGAAGAALAAARSGERLV</sequence>
<dbReference type="Gene3D" id="1.10.10.10">
    <property type="entry name" value="Winged helix-like DNA-binding domain superfamily/Winged helix DNA-binding domain"/>
    <property type="match status" value="1"/>
</dbReference>
<name>A0A7H4PIF0_9ENTR</name>
<proteinExistence type="predicted"/>
<dbReference type="NCBIfam" id="NF033788">
    <property type="entry name" value="HTH_metalloreg"/>
    <property type="match status" value="1"/>
</dbReference>
<evidence type="ECO:0000313" key="4">
    <source>
        <dbReference type="Proteomes" id="UP000254863"/>
    </source>
</evidence>
<dbReference type="InterPro" id="IPR036388">
    <property type="entry name" value="WH-like_DNA-bd_sf"/>
</dbReference>
<comment type="caution">
    <text evidence="3">The sequence shown here is derived from an EMBL/GenBank/DDBJ whole genome shotgun (WGS) entry which is preliminary data.</text>
</comment>
<feature type="domain" description="ABM" evidence="2">
    <location>
        <begin position="2"/>
        <end position="90"/>
    </location>
</feature>
<dbReference type="Pfam" id="PF03992">
    <property type="entry name" value="ABM"/>
    <property type="match status" value="1"/>
</dbReference>
<dbReference type="GO" id="GO:0003677">
    <property type="term" value="F:DNA binding"/>
    <property type="evidence" value="ECO:0007669"/>
    <property type="project" value="TreeGrafter"/>
</dbReference>
<dbReference type="SMART" id="SM00418">
    <property type="entry name" value="HTH_ARSR"/>
    <property type="match status" value="1"/>
</dbReference>
<dbReference type="InterPro" id="IPR011991">
    <property type="entry name" value="ArsR-like_HTH"/>
</dbReference>
<dbReference type="SUPFAM" id="SSF46785">
    <property type="entry name" value="Winged helix' DNA-binding domain"/>
    <property type="match status" value="1"/>
</dbReference>
<dbReference type="GO" id="GO:0003700">
    <property type="term" value="F:DNA-binding transcription factor activity"/>
    <property type="evidence" value="ECO:0007669"/>
    <property type="project" value="InterPro"/>
</dbReference>